<dbReference type="Proteomes" id="UP000748308">
    <property type="component" value="Unassembled WGS sequence"/>
</dbReference>
<evidence type="ECO:0000259" key="1">
    <source>
        <dbReference type="PROSITE" id="PS51192"/>
    </source>
</evidence>
<dbReference type="GO" id="GO:0005524">
    <property type="term" value="F:ATP binding"/>
    <property type="evidence" value="ECO:0007669"/>
    <property type="project" value="InterPro"/>
</dbReference>
<comment type="caution">
    <text evidence="2">The sequence shown here is derived from an EMBL/GenBank/DDBJ whole genome shotgun (WGS) entry which is preliminary data.</text>
</comment>
<gene>
    <name evidence="2" type="ORF">FJY75_11920</name>
</gene>
<dbReference type="Gene3D" id="3.40.50.300">
    <property type="entry name" value="P-loop containing nucleotide triphosphate hydrolases"/>
    <property type="match status" value="1"/>
</dbReference>
<dbReference type="InterPro" id="IPR011545">
    <property type="entry name" value="DEAD/DEAH_box_helicase_dom"/>
</dbReference>
<dbReference type="GO" id="GO:0043138">
    <property type="term" value="F:3'-5' DNA helicase activity"/>
    <property type="evidence" value="ECO:0007669"/>
    <property type="project" value="TreeGrafter"/>
</dbReference>
<dbReference type="GO" id="GO:0036297">
    <property type="term" value="P:interstrand cross-link repair"/>
    <property type="evidence" value="ECO:0007669"/>
    <property type="project" value="TreeGrafter"/>
</dbReference>
<feature type="domain" description="Helicase ATP-binding" evidence="1">
    <location>
        <begin position="102"/>
        <end position="306"/>
    </location>
</feature>
<sequence>MRPISIAEEIKASYKRYMRTTFPIADESLRCAMHALLEQEGMLWRGPYLSLQRPYVQMPGMLAERAGGLGLHSAVMSAGAGSGGGGTPFGAWRLYAHQQEAIEHILAGRNTIVSSGTGSGKTEAFLLPILDHCLRHPGPGIRALILYPMNALANDQYERFARFLAGTGVTFARYTGDTPESEEAAAKQGKERRPETLCREAIWYREEIRRPQTHPNILMTNYAMLEFLLLRKEDRQLFDESLRFLVLDEVHTYGGARGVEVACLIRRLKEHTEKLDGGLHCIGTSATVRGRDKEAVASFATELFGEPFSGEHVVTETYEPPVIREDLYLPPAAEIEPADLRHLHGLEDPAAIASFCRAHVAPGWPVGGLDAADIAEFLGALLSRNALFREIERILAEPCSLDEVTRCLRTGLEPAAQRGGESEPPADARTLRPGTDEAYLRREVEAYLLLGARARLNGQPLIRPKVHMFWRGLQGFSRCSRPGCGRLQAELIDRCPECNARCLPLEVCRSCGQDFYRGYAEDRAHEPALEAFSGGRTRKKREALPPSIRLIEESLGEQVPIHLTHELRQPGAFEEEGEEPADPGHAREIDAGFCPECATVHLESRGACECGGVKAGSAELLRPRTYVGPLHQCPACRAVYGGGTEIVSQLRSATMVSINILIEGLFQNLTPEQRRLLVFCDNRQDTAFQSAHLNYKHAQYVGRQIIYEVLAGGARAR</sequence>
<dbReference type="PANTHER" id="PTHR47957">
    <property type="entry name" value="ATP-DEPENDENT HELICASE HRQ1"/>
    <property type="match status" value="1"/>
</dbReference>
<reference evidence="2" key="1">
    <citation type="submission" date="2019-03" db="EMBL/GenBank/DDBJ databases">
        <title>Lake Tanganyika Metagenome-Assembled Genomes (MAGs).</title>
        <authorList>
            <person name="Tran P."/>
        </authorList>
    </citation>
    <scope>NUCLEOTIDE SEQUENCE</scope>
    <source>
        <strain evidence="2">M_DeepCast_400m_m2_100</strain>
    </source>
</reference>
<feature type="non-terminal residue" evidence="2">
    <location>
        <position position="717"/>
    </location>
</feature>
<evidence type="ECO:0000313" key="2">
    <source>
        <dbReference type="EMBL" id="MBM3318548.1"/>
    </source>
</evidence>
<dbReference type="GO" id="GO:0006289">
    <property type="term" value="P:nucleotide-excision repair"/>
    <property type="evidence" value="ECO:0007669"/>
    <property type="project" value="TreeGrafter"/>
</dbReference>
<dbReference type="PANTHER" id="PTHR47957:SF3">
    <property type="entry name" value="ATP-DEPENDENT HELICASE HRQ1"/>
    <property type="match status" value="1"/>
</dbReference>
<keyword evidence="2" id="KW-0347">Helicase</keyword>
<dbReference type="AlphaFoldDB" id="A0A937X9T3"/>
<keyword evidence="2" id="KW-0067">ATP-binding</keyword>
<keyword evidence="2" id="KW-0547">Nucleotide-binding</keyword>
<dbReference type="PROSITE" id="PS51192">
    <property type="entry name" value="HELICASE_ATP_BIND_1"/>
    <property type="match status" value="1"/>
</dbReference>
<accession>A0A937X9T3</accession>
<dbReference type="EMBL" id="VGIY01000395">
    <property type="protein sequence ID" value="MBM3318548.1"/>
    <property type="molecule type" value="Genomic_DNA"/>
</dbReference>
<dbReference type="SUPFAM" id="SSF52540">
    <property type="entry name" value="P-loop containing nucleoside triphosphate hydrolases"/>
    <property type="match status" value="1"/>
</dbReference>
<protein>
    <submittedName>
        <fullName evidence="2">DEAD/DEAH box helicase</fullName>
    </submittedName>
</protein>
<keyword evidence="2" id="KW-0378">Hydrolase</keyword>
<organism evidence="2 3">
    <name type="scientific">Eiseniibacteriota bacterium</name>
    <dbReference type="NCBI Taxonomy" id="2212470"/>
    <lineage>
        <taxon>Bacteria</taxon>
        <taxon>Candidatus Eiseniibacteriota</taxon>
    </lineage>
</organism>
<evidence type="ECO:0000313" key="3">
    <source>
        <dbReference type="Proteomes" id="UP000748308"/>
    </source>
</evidence>
<dbReference type="InterPro" id="IPR027417">
    <property type="entry name" value="P-loop_NTPase"/>
</dbReference>
<dbReference type="Pfam" id="PF00270">
    <property type="entry name" value="DEAD"/>
    <property type="match status" value="1"/>
</dbReference>
<dbReference type="GO" id="GO:0003676">
    <property type="term" value="F:nucleic acid binding"/>
    <property type="evidence" value="ECO:0007669"/>
    <property type="project" value="InterPro"/>
</dbReference>
<dbReference type="SMART" id="SM00487">
    <property type="entry name" value="DEXDc"/>
    <property type="match status" value="1"/>
</dbReference>
<dbReference type="CDD" id="cd17923">
    <property type="entry name" value="DEXHc_Hrq1-like"/>
    <property type="match status" value="1"/>
</dbReference>
<dbReference type="InterPro" id="IPR014001">
    <property type="entry name" value="Helicase_ATP-bd"/>
</dbReference>
<name>A0A937X9T3_UNCEI</name>
<proteinExistence type="predicted"/>